<keyword evidence="1" id="KW-1133">Transmembrane helix</keyword>
<keyword evidence="1" id="KW-0472">Membrane</keyword>
<evidence type="ECO:0000313" key="2">
    <source>
        <dbReference type="EMBL" id="MFC3001345.1"/>
    </source>
</evidence>
<accession>A0ABV7BYY3</accession>
<dbReference type="Proteomes" id="UP001595420">
    <property type="component" value="Unassembled WGS sequence"/>
</dbReference>
<dbReference type="EMBL" id="JBHRSB010000004">
    <property type="protein sequence ID" value="MFC3001345.1"/>
    <property type="molecule type" value="Genomic_DNA"/>
</dbReference>
<proteinExistence type="predicted"/>
<keyword evidence="3" id="KW-1185">Reference proteome</keyword>
<feature type="transmembrane region" description="Helical" evidence="1">
    <location>
        <begin position="71"/>
        <end position="92"/>
    </location>
</feature>
<reference evidence="3" key="1">
    <citation type="journal article" date="2019" name="Int. J. Syst. Evol. Microbiol.">
        <title>The Global Catalogue of Microorganisms (GCM) 10K type strain sequencing project: providing services to taxonomists for standard genome sequencing and annotation.</title>
        <authorList>
            <consortium name="The Broad Institute Genomics Platform"/>
            <consortium name="The Broad Institute Genome Sequencing Center for Infectious Disease"/>
            <person name="Wu L."/>
            <person name="Ma J."/>
        </authorList>
    </citation>
    <scope>NUCLEOTIDE SEQUENCE [LARGE SCALE GENOMIC DNA]</scope>
    <source>
        <strain evidence="3">CGMCC 1.16855</strain>
    </source>
</reference>
<sequence>MRRDLLGGALALGLAVVAAVHVTGAARLPSALLMGWCAAAASWIALVLLRRHAHTAQGLRQQAAALDGNRWTMLAATLSAALASLAAVAWALVEAPRPAPPGLLLLGLGTIAMSWLFLQVLFAVHYAHAHWRHGKGIAFPGNTLPDFQEFLYFAFTVGMTFQVSDATTETAAIRRLVLLHGLLAFLFNAVILAAAVNLAAALAG</sequence>
<protein>
    <submittedName>
        <fullName evidence="2">DUF1345 domain-containing protein</fullName>
    </submittedName>
</protein>
<evidence type="ECO:0000256" key="1">
    <source>
        <dbReference type="SAM" id="Phobius"/>
    </source>
</evidence>
<organism evidence="2 3">
    <name type="scientific">Falsiroseomonas tokyonensis</name>
    <dbReference type="NCBI Taxonomy" id="430521"/>
    <lineage>
        <taxon>Bacteria</taxon>
        <taxon>Pseudomonadati</taxon>
        <taxon>Pseudomonadota</taxon>
        <taxon>Alphaproteobacteria</taxon>
        <taxon>Acetobacterales</taxon>
        <taxon>Roseomonadaceae</taxon>
        <taxon>Falsiroseomonas</taxon>
    </lineage>
</organism>
<keyword evidence="1" id="KW-0812">Transmembrane</keyword>
<comment type="caution">
    <text evidence="2">The sequence shown here is derived from an EMBL/GenBank/DDBJ whole genome shotgun (WGS) entry which is preliminary data.</text>
</comment>
<evidence type="ECO:0000313" key="3">
    <source>
        <dbReference type="Proteomes" id="UP001595420"/>
    </source>
</evidence>
<feature type="transmembrane region" description="Helical" evidence="1">
    <location>
        <begin position="182"/>
        <end position="203"/>
    </location>
</feature>
<dbReference type="InterPro" id="IPR009781">
    <property type="entry name" value="DUF1345"/>
</dbReference>
<name>A0ABV7BYY3_9PROT</name>
<gene>
    <name evidence="2" type="ORF">ACFOD3_15670</name>
</gene>
<feature type="transmembrane region" description="Helical" evidence="1">
    <location>
        <begin position="29"/>
        <end position="50"/>
    </location>
</feature>
<feature type="transmembrane region" description="Helical" evidence="1">
    <location>
        <begin position="104"/>
        <end position="127"/>
    </location>
</feature>
<dbReference type="RefSeq" id="WP_216837413.1">
    <property type="nucleotide sequence ID" value="NZ_JAFNJS010000004.1"/>
</dbReference>
<dbReference type="Pfam" id="PF07077">
    <property type="entry name" value="DUF1345"/>
    <property type="match status" value="1"/>
</dbReference>